<sequence>MRMNDTENTTYDYFYHNYEASSPCSTDATLTMGPGFRSALFLTIFVLGIIGNFVVLWVLIRFIKLKSLTDVCLLNLAISDLLVVLSLPLWVYRATEQGLNNNSFCKITVGVYRIGLYSGFLFVCLMSVDRYLAIVHAVAAMRARTLRYGVIASVIIWTTSICGALPDIIFTVVFEEEGVLSCQIGYNTESVTTFKLIRSFAENAVVLFVFLPIMLFCYSKILAVLLRTRNSNKHRAMRLVFAIVGLFVVTWVPYHMVVFVIDLRALDVENHCGASRWTDMALDVTESITLAHCCVNPIIYAFVGEKFRMHLKHVLSRIPICGAWCQFSVIHSKVSENDTSNMTV</sequence>
<evidence type="ECO:0000256" key="8">
    <source>
        <dbReference type="ARBA" id="ARBA00023224"/>
    </source>
</evidence>
<evidence type="ECO:0000313" key="12">
    <source>
        <dbReference type="EMBL" id="KAJ8288217.1"/>
    </source>
</evidence>
<keyword evidence="2" id="KW-1003">Cell membrane</keyword>
<dbReference type="InterPro" id="IPR050119">
    <property type="entry name" value="CCR1-9-like"/>
</dbReference>
<dbReference type="PROSITE" id="PS00237">
    <property type="entry name" value="G_PROTEIN_RECEP_F1_1"/>
    <property type="match status" value="1"/>
</dbReference>
<evidence type="ECO:0000256" key="10">
    <source>
        <dbReference type="SAM" id="Phobius"/>
    </source>
</evidence>
<dbReference type="PRINTS" id="PR00657">
    <property type="entry name" value="CCCHEMOKINER"/>
</dbReference>
<keyword evidence="8 9" id="KW-0807">Transducer</keyword>
<feature type="transmembrane region" description="Helical" evidence="10">
    <location>
        <begin position="281"/>
        <end position="303"/>
    </location>
</feature>
<dbReference type="GO" id="GO:0007204">
    <property type="term" value="P:positive regulation of cytosolic calcium ion concentration"/>
    <property type="evidence" value="ECO:0007669"/>
    <property type="project" value="TreeGrafter"/>
</dbReference>
<dbReference type="PANTHER" id="PTHR10489:SF944">
    <property type="entry name" value="C-C CHEMOKINE RECEPTOR TYPE 8-LIKE"/>
    <property type="match status" value="1"/>
</dbReference>
<reference evidence="12" key="1">
    <citation type="journal article" date="2023" name="Science">
        <title>Genome structures resolve the early diversification of teleost fishes.</title>
        <authorList>
            <person name="Parey E."/>
            <person name="Louis A."/>
            <person name="Montfort J."/>
            <person name="Bouchez O."/>
            <person name="Roques C."/>
            <person name="Iampietro C."/>
            <person name="Lluch J."/>
            <person name="Castinel A."/>
            <person name="Donnadieu C."/>
            <person name="Desvignes T."/>
            <person name="Floi Bucao C."/>
            <person name="Jouanno E."/>
            <person name="Wen M."/>
            <person name="Mejri S."/>
            <person name="Dirks R."/>
            <person name="Jansen H."/>
            <person name="Henkel C."/>
            <person name="Chen W.J."/>
            <person name="Zahm M."/>
            <person name="Cabau C."/>
            <person name="Klopp C."/>
            <person name="Thompson A.W."/>
            <person name="Robinson-Rechavi M."/>
            <person name="Braasch I."/>
            <person name="Lecointre G."/>
            <person name="Bobe J."/>
            <person name="Postlethwait J.H."/>
            <person name="Berthelot C."/>
            <person name="Roest Crollius H."/>
            <person name="Guiguen Y."/>
        </authorList>
    </citation>
    <scope>NUCLEOTIDE SEQUENCE</scope>
    <source>
        <strain evidence="12">Concon-B</strain>
    </source>
</reference>
<dbReference type="Gene3D" id="1.20.1070.10">
    <property type="entry name" value="Rhodopsin 7-helix transmembrane proteins"/>
    <property type="match status" value="1"/>
</dbReference>
<keyword evidence="13" id="KW-1185">Reference proteome</keyword>
<dbReference type="SUPFAM" id="SSF81321">
    <property type="entry name" value="Family A G protein-coupled receptor-like"/>
    <property type="match status" value="1"/>
</dbReference>
<keyword evidence="5 9" id="KW-0297">G-protein coupled receptor</keyword>
<feature type="transmembrane region" description="Helical" evidence="10">
    <location>
        <begin position="72"/>
        <end position="91"/>
    </location>
</feature>
<name>A0A9Q1E218_CONCO</name>
<evidence type="ECO:0000256" key="7">
    <source>
        <dbReference type="ARBA" id="ARBA00023170"/>
    </source>
</evidence>
<dbReference type="PRINTS" id="PR00237">
    <property type="entry name" value="GPCRRHODOPSN"/>
</dbReference>
<feature type="transmembrane region" description="Helical" evidence="10">
    <location>
        <begin position="204"/>
        <end position="227"/>
    </location>
</feature>
<keyword evidence="3 9" id="KW-0812">Transmembrane</keyword>
<proteinExistence type="inferred from homology"/>
<feature type="transmembrane region" description="Helical" evidence="10">
    <location>
        <begin position="39"/>
        <end position="60"/>
    </location>
</feature>
<dbReference type="EMBL" id="JAFJMO010000001">
    <property type="protein sequence ID" value="KAJ8288217.1"/>
    <property type="molecule type" value="Genomic_DNA"/>
</dbReference>
<evidence type="ECO:0000256" key="3">
    <source>
        <dbReference type="ARBA" id="ARBA00022692"/>
    </source>
</evidence>
<dbReference type="CDD" id="cd14984">
    <property type="entry name" value="7tmA_Chemokine_R"/>
    <property type="match status" value="1"/>
</dbReference>
<comment type="caution">
    <text evidence="12">The sequence shown here is derived from an EMBL/GenBank/DDBJ whole genome shotgun (WGS) entry which is preliminary data.</text>
</comment>
<dbReference type="OrthoDB" id="5981253at2759"/>
<evidence type="ECO:0000256" key="5">
    <source>
        <dbReference type="ARBA" id="ARBA00023040"/>
    </source>
</evidence>
<dbReference type="Proteomes" id="UP001152803">
    <property type="component" value="Unassembled WGS sequence"/>
</dbReference>
<comment type="subcellular location">
    <subcellularLocation>
        <location evidence="1">Cell membrane</location>
        <topology evidence="1">Multi-pass membrane protein</topology>
    </subcellularLocation>
</comment>
<dbReference type="InterPro" id="IPR000355">
    <property type="entry name" value="Chemokine_rcpt"/>
</dbReference>
<keyword evidence="4 10" id="KW-1133">Transmembrane helix</keyword>
<dbReference type="GO" id="GO:0016493">
    <property type="term" value="F:C-C chemokine receptor activity"/>
    <property type="evidence" value="ECO:0007669"/>
    <property type="project" value="TreeGrafter"/>
</dbReference>
<evidence type="ECO:0000256" key="2">
    <source>
        <dbReference type="ARBA" id="ARBA00022475"/>
    </source>
</evidence>
<comment type="similarity">
    <text evidence="9">Belongs to the G-protein coupled receptor 1 family.</text>
</comment>
<dbReference type="GO" id="GO:0019722">
    <property type="term" value="P:calcium-mediated signaling"/>
    <property type="evidence" value="ECO:0007669"/>
    <property type="project" value="TreeGrafter"/>
</dbReference>
<evidence type="ECO:0000259" key="11">
    <source>
        <dbReference type="PROSITE" id="PS50262"/>
    </source>
</evidence>
<feature type="transmembrane region" description="Helical" evidence="10">
    <location>
        <begin position="145"/>
        <end position="166"/>
    </location>
</feature>
<evidence type="ECO:0000256" key="1">
    <source>
        <dbReference type="ARBA" id="ARBA00004651"/>
    </source>
</evidence>
<feature type="transmembrane region" description="Helical" evidence="10">
    <location>
        <begin position="239"/>
        <end position="261"/>
    </location>
</feature>
<dbReference type="GO" id="GO:0006955">
    <property type="term" value="P:immune response"/>
    <property type="evidence" value="ECO:0007669"/>
    <property type="project" value="TreeGrafter"/>
</dbReference>
<gene>
    <name evidence="12" type="ORF">COCON_G00008760</name>
</gene>
<dbReference type="InterPro" id="IPR017452">
    <property type="entry name" value="GPCR_Rhodpsn_7TM"/>
</dbReference>
<dbReference type="SMART" id="SM01381">
    <property type="entry name" value="7TM_GPCR_Srsx"/>
    <property type="match status" value="1"/>
</dbReference>
<keyword evidence="6 10" id="KW-0472">Membrane</keyword>
<evidence type="ECO:0000256" key="9">
    <source>
        <dbReference type="RuleBase" id="RU000688"/>
    </source>
</evidence>
<protein>
    <recommendedName>
        <fullName evidence="11">G-protein coupled receptors family 1 profile domain-containing protein</fullName>
    </recommendedName>
</protein>
<dbReference type="PANTHER" id="PTHR10489">
    <property type="entry name" value="CELL ADHESION MOLECULE"/>
    <property type="match status" value="1"/>
</dbReference>
<organism evidence="12 13">
    <name type="scientific">Conger conger</name>
    <name type="common">Conger eel</name>
    <name type="synonym">Muraena conger</name>
    <dbReference type="NCBI Taxonomy" id="82655"/>
    <lineage>
        <taxon>Eukaryota</taxon>
        <taxon>Metazoa</taxon>
        <taxon>Chordata</taxon>
        <taxon>Craniata</taxon>
        <taxon>Vertebrata</taxon>
        <taxon>Euteleostomi</taxon>
        <taxon>Actinopterygii</taxon>
        <taxon>Neopterygii</taxon>
        <taxon>Teleostei</taxon>
        <taxon>Anguilliformes</taxon>
        <taxon>Congridae</taxon>
        <taxon>Conger</taxon>
    </lineage>
</organism>
<dbReference type="PROSITE" id="PS50262">
    <property type="entry name" value="G_PROTEIN_RECEP_F1_2"/>
    <property type="match status" value="1"/>
</dbReference>
<dbReference type="AlphaFoldDB" id="A0A9Q1E218"/>
<dbReference type="GO" id="GO:0060326">
    <property type="term" value="P:cell chemotaxis"/>
    <property type="evidence" value="ECO:0007669"/>
    <property type="project" value="TreeGrafter"/>
</dbReference>
<dbReference type="Pfam" id="PF00001">
    <property type="entry name" value="7tm_1"/>
    <property type="match status" value="1"/>
</dbReference>
<evidence type="ECO:0000313" key="13">
    <source>
        <dbReference type="Proteomes" id="UP001152803"/>
    </source>
</evidence>
<evidence type="ECO:0000256" key="4">
    <source>
        <dbReference type="ARBA" id="ARBA00022989"/>
    </source>
</evidence>
<feature type="domain" description="G-protein coupled receptors family 1 profile" evidence="11">
    <location>
        <begin position="51"/>
        <end position="300"/>
    </location>
</feature>
<accession>A0A9Q1E218</accession>
<evidence type="ECO:0000256" key="6">
    <source>
        <dbReference type="ARBA" id="ARBA00023136"/>
    </source>
</evidence>
<feature type="transmembrane region" description="Helical" evidence="10">
    <location>
        <begin position="111"/>
        <end position="133"/>
    </location>
</feature>
<keyword evidence="7 9" id="KW-0675">Receptor</keyword>
<dbReference type="InterPro" id="IPR000276">
    <property type="entry name" value="GPCR_Rhodpsn"/>
</dbReference>
<dbReference type="GO" id="GO:0009897">
    <property type="term" value="C:external side of plasma membrane"/>
    <property type="evidence" value="ECO:0007669"/>
    <property type="project" value="TreeGrafter"/>
</dbReference>
<dbReference type="GO" id="GO:0019957">
    <property type="term" value="F:C-C chemokine binding"/>
    <property type="evidence" value="ECO:0007669"/>
    <property type="project" value="TreeGrafter"/>
</dbReference>